<proteinExistence type="predicted"/>
<evidence type="ECO:0000313" key="2">
    <source>
        <dbReference type="Proteomes" id="UP000184147"/>
    </source>
</evidence>
<dbReference type="Proteomes" id="UP000184147">
    <property type="component" value="Unassembled WGS sequence"/>
</dbReference>
<organism evidence="1 2">
    <name type="scientific">Flavobacterium fontis</name>
    <dbReference type="NCBI Taxonomy" id="1124188"/>
    <lineage>
        <taxon>Bacteria</taxon>
        <taxon>Pseudomonadati</taxon>
        <taxon>Bacteroidota</taxon>
        <taxon>Flavobacteriia</taxon>
        <taxon>Flavobacteriales</taxon>
        <taxon>Flavobacteriaceae</taxon>
        <taxon>Flavobacterium</taxon>
    </lineage>
</organism>
<dbReference type="OrthoDB" id="997423at2"/>
<name>A0A1M5BDR8_9FLAO</name>
<gene>
    <name evidence="1" type="ORF">SAMN05444377_10844</name>
</gene>
<accession>A0A1M5BDR8</accession>
<dbReference type="InterPro" id="IPR018247">
    <property type="entry name" value="EF_Hand_1_Ca_BS"/>
</dbReference>
<protein>
    <recommendedName>
        <fullName evidence="3">EF-hand domain-containing protein</fullName>
    </recommendedName>
</protein>
<dbReference type="EMBL" id="FQVQ01000008">
    <property type="protein sequence ID" value="SHF40703.1"/>
    <property type="molecule type" value="Genomic_DNA"/>
</dbReference>
<dbReference type="STRING" id="1124188.SAMN05444377_10844"/>
<sequence length="240" mass="26806">MKRLTFALSLVLLVGCKETPPQPKVIYSKSSTPKTEAKKDGTLLTLCDLPVQFPGTSVLLFPVGEVALNEGSKGGADFSSSRYDSGVSYQVSNTSEFEIAGNLSNIKFQGSPKDSLRPLTDKPIRIERITYLHGLAEKGKAKLLVYEVQDNDTNQDGIVNANDIRSLYVSTLDGQHFTKLTTEYQELIDWNCLEGLGRLYFRAIEDLNKNGAFDKKDKVHYYFIDLLSPTWTPQEYNPLP</sequence>
<dbReference type="AlphaFoldDB" id="A0A1M5BDR8"/>
<evidence type="ECO:0008006" key="3">
    <source>
        <dbReference type="Google" id="ProtNLM"/>
    </source>
</evidence>
<dbReference type="PROSITE" id="PS00018">
    <property type="entry name" value="EF_HAND_1"/>
    <property type="match status" value="1"/>
</dbReference>
<reference evidence="1 2" key="1">
    <citation type="submission" date="2016-11" db="EMBL/GenBank/DDBJ databases">
        <authorList>
            <person name="Jaros S."/>
            <person name="Januszkiewicz K."/>
            <person name="Wedrychowicz H."/>
        </authorList>
    </citation>
    <scope>NUCLEOTIDE SEQUENCE [LARGE SCALE GENOMIC DNA]</scope>
    <source>
        <strain evidence="1 2">DSM 25660</strain>
    </source>
</reference>
<dbReference type="RefSeq" id="WP_073363257.1">
    <property type="nucleotide sequence ID" value="NZ_FQVQ01000008.1"/>
</dbReference>
<evidence type="ECO:0000313" key="1">
    <source>
        <dbReference type="EMBL" id="SHF40703.1"/>
    </source>
</evidence>
<keyword evidence="2" id="KW-1185">Reference proteome</keyword>
<dbReference type="PROSITE" id="PS51257">
    <property type="entry name" value="PROKAR_LIPOPROTEIN"/>
    <property type="match status" value="1"/>
</dbReference>